<organism evidence="2 3">
    <name type="scientific">Ophiocordyceps australis</name>
    <dbReference type="NCBI Taxonomy" id="1399860"/>
    <lineage>
        <taxon>Eukaryota</taxon>
        <taxon>Fungi</taxon>
        <taxon>Dikarya</taxon>
        <taxon>Ascomycota</taxon>
        <taxon>Pezizomycotina</taxon>
        <taxon>Sordariomycetes</taxon>
        <taxon>Hypocreomycetidae</taxon>
        <taxon>Hypocreales</taxon>
        <taxon>Ophiocordycipitaceae</taxon>
        <taxon>Ophiocordyceps</taxon>
    </lineage>
</organism>
<name>A0A2C5ZT83_9HYPO</name>
<evidence type="ECO:0000313" key="3">
    <source>
        <dbReference type="Proteomes" id="UP000224854"/>
    </source>
</evidence>
<dbReference type="EMBL" id="NJEU01000052">
    <property type="protein sequence ID" value="PHH82561.1"/>
    <property type="molecule type" value="Genomic_DNA"/>
</dbReference>
<comment type="caution">
    <text evidence="2">The sequence shown here is derived from an EMBL/GenBank/DDBJ whole genome shotgun (WGS) entry which is preliminary data.</text>
</comment>
<evidence type="ECO:0000256" key="1">
    <source>
        <dbReference type="SAM" id="MobiDB-lite"/>
    </source>
</evidence>
<proteinExistence type="predicted"/>
<reference evidence="2 3" key="1">
    <citation type="submission" date="2017-06" db="EMBL/GenBank/DDBJ databases">
        <title>Ant-infecting Ophiocordyceps genomes reveal a high diversity of potential behavioral manipulation genes and a possible major role for enterotoxins.</title>
        <authorList>
            <person name="De Bekker C."/>
            <person name="Evans H.C."/>
            <person name="Brachmann A."/>
            <person name="Hughes D.P."/>
        </authorList>
    </citation>
    <scope>NUCLEOTIDE SEQUENCE [LARGE SCALE GENOMIC DNA]</scope>
    <source>
        <strain evidence="2 3">1348a</strain>
    </source>
</reference>
<keyword evidence="3" id="KW-1185">Reference proteome</keyword>
<evidence type="ECO:0000313" key="2">
    <source>
        <dbReference type="EMBL" id="PHH82561.1"/>
    </source>
</evidence>
<feature type="compositionally biased region" description="Basic and acidic residues" evidence="1">
    <location>
        <begin position="1"/>
        <end position="15"/>
    </location>
</feature>
<accession>A0A2C5ZT83</accession>
<feature type="compositionally biased region" description="Polar residues" evidence="1">
    <location>
        <begin position="58"/>
        <end position="77"/>
    </location>
</feature>
<sequence>MPEHSAADSSPHDSELDPLPLSRSPHPYHHHSFDLQQPSECIAPNGHCPPPQTGPLDPSQTAFPALSKESSLASDSGTEADDEHFLKGLPAPRAKLHKGLRGRTETSSGISTPIASPSILQHQAHVAAKQDIDKQRQSDSLRRTRVLLRRITETALVFSLGLMVATNRRASPLLKLWRKGMLSTLQLKFLSDQSQI</sequence>
<feature type="region of interest" description="Disordered" evidence="1">
    <location>
        <begin position="1"/>
        <end position="84"/>
    </location>
</feature>
<protein>
    <submittedName>
        <fullName evidence="2">Uncharacterized protein</fullName>
    </submittedName>
</protein>
<gene>
    <name evidence="2" type="ORF">CDD82_5581</name>
</gene>
<dbReference type="OrthoDB" id="377083at2759"/>
<dbReference type="AlphaFoldDB" id="A0A2C5ZT83"/>
<dbReference type="Proteomes" id="UP000224854">
    <property type="component" value="Unassembled WGS sequence"/>
</dbReference>